<dbReference type="InterPro" id="IPR024989">
    <property type="entry name" value="MFS_assoc_dom"/>
</dbReference>
<feature type="transmembrane region" description="Helical" evidence="9">
    <location>
        <begin position="116"/>
        <end position="136"/>
    </location>
</feature>
<keyword evidence="4" id="KW-0997">Cell inner membrane</keyword>
<dbReference type="InterPro" id="IPR036259">
    <property type="entry name" value="MFS_trans_sf"/>
</dbReference>
<feature type="transmembrane region" description="Helical" evidence="9">
    <location>
        <begin position="324"/>
        <end position="343"/>
    </location>
</feature>
<feature type="region of interest" description="Disordered" evidence="8">
    <location>
        <begin position="1"/>
        <end position="20"/>
    </location>
</feature>
<sequence length="418" mass="45128">MSRITIPFSRKDPQSPRPDLSTRARQALFYTFVYIGTGASLPYMPLWFQSQGLSGAEIGLILAVPLLLRAVTGPIIGVWADNFRLYRTPMIWLALAGAIFYALMAASPAFGDYKFYGFLVLWTVGYTLTTSVSPLIDAMTFQLAAKEGFAYTFPRAIGSAVFVATNILLGFLLTLLTPDIIWVWVVLAGMGISAAAALILQPKSKDDLPDVDKVAKEGPHESGVVRLKVLLANPTLVWVVVAMGCFQASHSFYYGFSTIIWQGEGYSGTICGYLWAVGVVAEVAYMGLTLNWRRRIGPWRMLVLAGILSVVRWGIMALSPPLSVLWFVQALHAFSFAAIYLAGLELVQTLSPRRLGGLAQSLSAAFTTGVMMGLGTLASGAVYDRIGSGGYGLMAGLSLAGLGIAVWLYLVPSPRALK</sequence>
<reference evidence="11" key="2">
    <citation type="submission" date="2020-09" db="EMBL/GenBank/DDBJ databases">
        <authorList>
            <person name="Sun Q."/>
            <person name="Kim S."/>
        </authorList>
    </citation>
    <scope>NUCLEOTIDE SEQUENCE</scope>
    <source>
        <strain evidence="11">KCTC 32296</strain>
    </source>
</reference>
<dbReference type="GO" id="GO:0030395">
    <property type="term" value="F:lactose binding"/>
    <property type="evidence" value="ECO:0007669"/>
    <property type="project" value="TreeGrafter"/>
</dbReference>
<dbReference type="GO" id="GO:0015528">
    <property type="term" value="F:lactose:proton symporter activity"/>
    <property type="evidence" value="ECO:0007669"/>
    <property type="project" value="TreeGrafter"/>
</dbReference>
<dbReference type="AlphaFoldDB" id="A0A918Q354"/>
<organism evidence="11 12">
    <name type="scientific">Asticcacaulis endophyticus</name>
    <dbReference type="NCBI Taxonomy" id="1395890"/>
    <lineage>
        <taxon>Bacteria</taxon>
        <taxon>Pseudomonadati</taxon>
        <taxon>Pseudomonadota</taxon>
        <taxon>Alphaproteobacteria</taxon>
        <taxon>Caulobacterales</taxon>
        <taxon>Caulobacteraceae</taxon>
        <taxon>Asticcacaulis</taxon>
    </lineage>
</organism>
<feature type="domain" description="Major facilitator superfamily associated" evidence="10">
    <location>
        <begin position="27"/>
        <end position="387"/>
    </location>
</feature>
<feature type="transmembrane region" description="Helical" evidence="9">
    <location>
        <begin position="273"/>
        <end position="292"/>
    </location>
</feature>
<keyword evidence="5 9" id="KW-0812">Transmembrane</keyword>
<evidence type="ECO:0000256" key="9">
    <source>
        <dbReference type="SAM" id="Phobius"/>
    </source>
</evidence>
<comment type="subcellular location">
    <subcellularLocation>
        <location evidence="1">Cell inner membrane</location>
        <topology evidence="1">Multi-pass membrane protein</topology>
    </subcellularLocation>
</comment>
<keyword evidence="6 9" id="KW-1133">Transmembrane helix</keyword>
<keyword evidence="3" id="KW-1003">Cell membrane</keyword>
<keyword evidence="2" id="KW-0813">Transport</keyword>
<dbReference type="PANTHER" id="PTHR23522:SF10">
    <property type="entry name" value="3-PHENYLPROPIONIC ACID TRANSPORTER-RELATED"/>
    <property type="match status" value="1"/>
</dbReference>
<feature type="transmembrane region" description="Helical" evidence="9">
    <location>
        <begin position="299"/>
        <end position="318"/>
    </location>
</feature>
<evidence type="ECO:0000313" key="11">
    <source>
        <dbReference type="EMBL" id="GGZ30270.1"/>
    </source>
</evidence>
<keyword evidence="12" id="KW-1185">Reference proteome</keyword>
<feature type="transmembrane region" description="Helical" evidence="9">
    <location>
        <begin position="27"/>
        <end position="46"/>
    </location>
</feature>
<evidence type="ECO:0000256" key="5">
    <source>
        <dbReference type="ARBA" id="ARBA00022692"/>
    </source>
</evidence>
<proteinExistence type="predicted"/>
<feature type="transmembrane region" description="Helical" evidence="9">
    <location>
        <begin position="364"/>
        <end position="383"/>
    </location>
</feature>
<dbReference type="PIRSF" id="PIRSF004925">
    <property type="entry name" value="HcaT"/>
    <property type="match status" value="1"/>
</dbReference>
<dbReference type="NCBIfam" id="NF037955">
    <property type="entry name" value="mfs"/>
    <property type="match status" value="1"/>
</dbReference>
<evidence type="ECO:0000256" key="8">
    <source>
        <dbReference type="SAM" id="MobiDB-lite"/>
    </source>
</evidence>
<dbReference type="InterPro" id="IPR026032">
    <property type="entry name" value="HcaT-like"/>
</dbReference>
<feature type="transmembrane region" description="Helical" evidence="9">
    <location>
        <begin position="156"/>
        <end position="175"/>
    </location>
</feature>
<dbReference type="PANTHER" id="PTHR23522">
    <property type="entry name" value="BLL5896 PROTEIN"/>
    <property type="match status" value="1"/>
</dbReference>
<dbReference type="SUPFAM" id="SSF103473">
    <property type="entry name" value="MFS general substrate transporter"/>
    <property type="match status" value="1"/>
</dbReference>
<feature type="transmembrane region" description="Helical" evidence="9">
    <location>
        <begin position="91"/>
        <end position="110"/>
    </location>
</feature>
<name>A0A918Q354_9CAUL</name>
<evidence type="ECO:0000256" key="3">
    <source>
        <dbReference type="ARBA" id="ARBA00022475"/>
    </source>
</evidence>
<protein>
    <submittedName>
        <fullName evidence="11">MFS transporter</fullName>
    </submittedName>
</protein>
<keyword evidence="7 9" id="KW-0472">Membrane</keyword>
<evidence type="ECO:0000259" key="10">
    <source>
        <dbReference type="Pfam" id="PF12832"/>
    </source>
</evidence>
<dbReference type="Gene3D" id="1.20.1250.20">
    <property type="entry name" value="MFS general substrate transporter like domains"/>
    <property type="match status" value="2"/>
</dbReference>
<dbReference type="EMBL" id="BMZB01000001">
    <property type="protein sequence ID" value="GGZ30270.1"/>
    <property type="molecule type" value="Genomic_DNA"/>
</dbReference>
<accession>A0A918Q354</accession>
<feature type="transmembrane region" description="Helical" evidence="9">
    <location>
        <begin position="181"/>
        <end position="200"/>
    </location>
</feature>
<evidence type="ECO:0000256" key="4">
    <source>
        <dbReference type="ARBA" id="ARBA00022519"/>
    </source>
</evidence>
<dbReference type="Pfam" id="PF12832">
    <property type="entry name" value="MFS_1_like"/>
    <property type="match status" value="1"/>
</dbReference>
<evidence type="ECO:0000256" key="6">
    <source>
        <dbReference type="ARBA" id="ARBA00022989"/>
    </source>
</evidence>
<evidence type="ECO:0000256" key="7">
    <source>
        <dbReference type="ARBA" id="ARBA00023136"/>
    </source>
</evidence>
<feature type="transmembrane region" description="Helical" evidence="9">
    <location>
        <begin position="389"/>
        <end position="411"/>
    </location>
</feature>
<comment type="caution">
    <text evidence="11">The sequence shown here is derived from an EMBL/GenBank/DDBJ whole genome shotgun (WGS) entry which is preliminary data.</text>
</comment>
<evidence type="ECO:0000256" key="1">
    <source>
        <dbReference type="ARBA" id="ARBA00004429"/>
    </source>
</evidence>
<reference evidence="11" key="1">
    <citation type="journal article" date="2014" name="Int. J. Syst. Evol. Microbiol.">
        <title>Complete genome sequence of Corynebacterium casei LMG S-19264T (=DSM 44701T), isolated from a smear-ripened cheese.</title>
        <authorList>
            <consortium name="US DOE Joint Genome Institute (JGI-PGF)"/>
            <person name="Walter F."/>
            <person name="Albersmeier A."/>
            <person name="Kalinowski J."/>
            <person name="Ruckert C."/>
        </authorList>
    </citation>
    <scope>NUCLEOTIDE SEQUENCE</scope>
    <source>
        <strain evidence="11">KCTC 32296</strain>
    </source>
</reference>
<evidence type="ECO:0000256" key="2">
    <source>
        <dbReference type="ARBA" id="ARBA00022448"/>
    </source>
</evidence>
<dbReference type="GO" id="GO:0005886">
    <property type="term" value="C:plasma membrane"/>
    <property type="evidence" value="ECO:0007669"/>
    <property type="project" value="UniProtKB-SubCell"/>
</dbReference>
<dbReference type="RefSeq" id="WP_189485800.1">
    <property type="nucleotide sequence ID" value="NZ_BMZB01000001.1"/>
</dbReference>
<evidence type="ECO:0000313" key="12">
    <source>
        <dbReference type="Proteomes" id="UP000662572"/>
    </source>
</evidence>
<feature type="transmembrane region" description="Helical" evidence="9">
    <location>
        <begin position="236"/>
        <end position="261"/>
    </location>
</feature>
<dbReference type="Proteomes" id="UP000662572">
    <property type="component" value="Unassembled WGS sequence"/>
</dbReference>
<gene>
    <name evidence="11" type="ORF">GCM10011273_15640</name>
</gene>
<feature type="transmembrane region" description="Helical" evidence="9">
    <location>
        <begin position="58"/>
        <end position="79"/>
    </location>
</feature>